<gene>
    <name evidence="6" type="ORF">PGLA1383_LOCUS12715</name>
</gene>
<evidence type="ECO:0000256" key="2">
    <source>
        <dbReference type="ARBA" id="ARBA00022670"/>
    </source>
</evidence>
<feature type="region of interest" description="Disordered" evidence="4">
    <location>
        <begin position="348"/>
        <end position="413"/>
    </location>
</feature>
<evidence type="ECO:0000256" key="3">
    <source>
        <dbReference type="ARBA" id="ARBA00022801"/>
    </source>
</evidence>
<dbReference type="InterPro" id="IPR008580">
    <property type="entry name" value="PPPDE_dom"/>
</dbReference>
<dbReference type="EMBL" id="CAJNNV010006828">
    <property type="protein sequence ID" value="CAE8594145.1"/>
    <property type="molecule type" value="Genomic_DNA"/>
</dbReference>
<dbReference type="AlphaFoldDB" id="A0A813E658"/>
<protein>
    <recommendedName>
        <fullName evidence="5">PPPDE domain-containing protein</fullName>
    </recommendedName>
</protein>
<feature type="domain" description="PPPDE" evidence="5">
    <location>
        <begin position="35"/>
        <end position="169"/>
    </location>
</feature>
<dbReference type="SMART" id="SM01179">
    <property type="entry name" value="DUF862"/>
    <property type="match status" value="1"/>
</dbReference>
<organism evidence="6 7">
    <name type="scientific">Polarella glacialis</name>
    <name type="common">Dinoflagellate</name>
    <dbReference type="NCBI Taxonomy" id="89957"/>
    <lineage>
        <taxon>Eukaryota</taxon>
        <taxon>Sar</taxon>
        <taxon>Alveolata</taxon>
        <taxon>Dinophyceae</taxon>
        <taxon>Suessiales</taxon>
        <taxon>Suessiaceae</taxon>
        <taxon>Polarella</taxon>
    </lineage>
</organism>
<name>A0A813E658_POLGL</name>
<proteinExistence type="inferred from homology"/>
<keyword evidence="7" id="KW-1185">Reference proteome</keyword>
<keyword evidence="3" id="KW-0378">Hydrolase</keyword>
<dbReference type="InterPro" id="IPR042266">
    <property type="entry name" value="PPPDE_sf"/>
</dbReference>
<dbReference type="GO" id="GO:0070646">
    <property type="term" value="P:protein modification by small protein removal"/>
    <property type="evidence" value="ECO:0007669"/>
    <property type="project" value="TreeGrafter"/>
</dbReference>
<feature type="compositionally biased region" description="Low complexity" evidence="4">
    <location>
        <begin position="379"/>
        <end position="392"/>
    </location>
</feature>
<sequence length="420" mass="46253">MGNQTSERPSESQLGCCTRQSNDFLFEDAESARGCKVLLAATELFQVMGFSAYHTSITLDGRELFFDGGGVVEADAFWSHDWCQGVREKASSGEPVSKREVVDLGRTHLDREAVMDVIGPYFQAGSYDVLRKNCNSFSDAAIYFLTKQRLEGRFNRLERMVTALEPVSTDIIKRLMTRPPANKSRESGRAVQKNASPDGSEDYASAECEDDFGYVANPFAKDFSVEEVVAACNALDARNGVKASQLACCSLLRPMACSEGQCIRLPHKPLPRRVEDATYGEASAGPIWDSLLEEVPAPTWDPFHRGKASGEAESGSKARRSKPPKALNAELAEVLIWNAKDDMCLMSEEDQESQRGRLPVAATASRGEVGASTRPPREQSSTRPQRETSTTRPTRETGVIRSSQITRGTRPERDILLRAL</sequence>
<dbReference type="GO" id="GO:0008233">
    <property type="term" value="F:peptidase activity"/>
    <property type="evidence" value="ECO:0007669"/>
    <property type="project" value="UniProtKB-KW"/>
</dbReference>
<dbReference type="PANTHER" id="PTHR12378">
    <property type="entry name" value="DESUMOYLATING ISOPEPTIDASE"/>
    <property type="match status" value="1"/>
</dbReference>
<evidence type="ECO:0000256" key="1">
    <source>
        <dbReference type="ARBA" id="ARBA00008140"/>
    </source>
</evidence>
<comment type="caution">
    <text evidence="6">The sequence shown here is derived from an EMBL/GenBank/DDBJ whole genome shotgun (WGS) entry which is preliminary data.</text>
</comment>
<accession>A0A813E658</accession>
<keyword evidence="2" id="KW-0645">Protease</keyword>
<feature type="region of interest" description="Disordered" evidence="4">
    <location>
        <begin position="299"/>
        <end position="325"/>
    </location>
</feature>
<feature type="compositionally biased region" description="Basic and acidic residues" evidence="4">
    <location>
        <begin position="302"/>
        <end position="316"/>
    </location>
</feature>
<dbReference type="Gene3D" id="3.90.1720.30">
    <property type="entry name" value="PPPDE domains"/>
    <property type="match status" value="1"/>
</dbReference>
<evidence type="ECO:0000259" key="5">
    <source>
        <dbReference type="PROSITE" id="PS51858"/>
    </source>
</evidence>
<dbReference type="OrthoDB" id="28127at2759"/>
<comment type="similarity">
    <text evidence="1">Belongs to the DeSI family.</text>
</comment>
<dbReference type="Proteomes" id="UP000654075">
    <property type="component" value="Unassembled WGS sequence"/>
</dbReference>
<dbReference type="PROSITE" id="PS51858">
    <property type="entry name" value="PPPDE"/>
    <property type="match status" value="1"/>
</dbReference>
<feature type="region of interest" description="Disordered" evidence="4">
    <location>
        <begin position="176"/>
        <end position="204"/>
    </location>
</feature>
<reference evidence="6" key="1">
    <citation type="submission" date="2021-02" db="EMBL/GenBank/DDBJ databases">
        <authorList>
            <person name="Dougan E. K."/>
            <person name="Rhodes N."/>
            <person name="Thang M."/>
            <person name="Chan C."/>
        </authorList>
    </citation>
    <scope>NUCLEOTIDE SEQUENCE</scope>
</reference>
<evidence type="ECO:0000256" key="4">
    <source>
        <dbReference type="SAM" id="MobiDB-lite"/>
    </source>
</evidence>
<dbReference type="Pfam" id="PF05903">
    <property type="entry name" value="Peptidase_C97"/>
    <property type="match status" value="1"/>
</dbReference>
<evidence type="ECO:0000313" key="6">
    <source>
        <dbReference type="EMBL" id="CAE8594145.1"/>
    </source>
</evidence>
<dbReference type="GO" id="GO:0006508">
    <property type="term" value="P:proteolysis"/>
    <property type="evidence" value="ECO:0007669"/>
    <property type="project" value="UniProtKB-KW"/>
</dbReference>
<evidence type="ECO:0000313" key="7">
    <source>
        <dbReference type="Proteomes" id="UP000654075"/>
    </source>
</evidence>